<dbReference type="SUPFAM" id="SSF50993">
    <property type="entry name" value="Peptidase/esterase 'gauge' domain"/>
    <property type="match status" value="1"/>
</dbReference>
<dbReference type="Proteomes" id="UP000249254">
    <property type="component" value="Unassembled WGS sequence"/>
</dbReference>
<feature type="signal peptide" evidence="4">
    <location>
        <begin position="1"/>
        <end position="20"/>
    </location>
</feature>
<keyword evidence="4" id="KW-0732">Signal</keyword>
<dbReference type="PANTHER" id="PTHR42881:SF13">
    <property type="entry name" value="PROLYL ENDOPEPTIDASE"/>
    <property type="match status" value="1"/>
</dbReference>
<dbReference type="OrthoDB" id="9801421at2"/>
<dbReference type="GO" id="GO:0005829">
    <property type="term" value="C:cytosol"/>
    <property type="evidence" value="ECO:0007669"/>
    <property type="project" value="TreeGrafter"/>
</dbReference>
<evidence type="ECO:0000256" key="4">
    <source>
        <dbReference type="SAM" id="SignalP"/>
    </source>
</evidence>
<gene>
    <name evidence="7" type="ORF">DJ017_03660</name>
</gene>
<organism evidence="7 8">
    <name type="scientific">Phenylobacterium soli</name>
    <dbReference type="NCBI Taxonomy" id="2170551"/>
    <lineage>
        <taxon>Bacteria</taxon>
        <taxon>Pseudomonadati</taxon>
        <taxon>Pseudomonadota</taxon>
        <taxon>Alphaproteobacteria</taxon>
        <taxon>Caulobacterales</taxon>
        <taxon>Caulobacteraceae</taxon>
        <taxon>Phenylobacterium</taxon>
    </lineage>
</organism>
<dbReference type="PRINTS" id="PR00862">
    <property type="entry name" value="PROLIGOPTASE"/>
</dbReference>
<dbReference type="Gene3D" id="2.130.10.120">
    <property type="entry name" value="Prolyl oligopeptidase, N-terminal domain"/>
    <property type="match status" value="1"/>
</dbReference>
<reference evidence="8" key="1">
    <citation type="submission" date="2018-05" db="EMBL/GenBank/DDBJ databases">
        <authorList>
            <person name="Li X."/>
        </authorList>
    </citation>
    <scope>NUCLEOTIDE SEQUENCE [LARGE SCALE GENOMIC DNA]</scope>
    <source>
        <strain evidence="8">LX32</strain>
    </source>
</reference>
<dbReference type="AlphaFoldDB" id="A0A328AGQ4"/>
<dbReference type="RefSeq" id="WP_111527437.1">
    <property type="nucleotide sequence ID" value="NZ_JBHRSG010000005.1"/>
</dbReference>
<feature type="chain" id="PRO_5016333923" evidence="4">
    <location>
        <begin position="21"/>
        <end position="695"/>
    </location>
</feature>
<dbReference type="InterPro" id="IPR023302">
    <property type="entry name" value="Pept_S9A_N"/>
</dbReference>
<dbReference type="PANTHER" id="PTHR42881">
    <property type="entry name" value="PROLYL ENDOPEPTIDASE"/>
    <property type="match status" value="1"/>
</dbReference>
<dbReference type="InterPro" id="IPR051167">
    <property type="entry name" value="Prolyl_oligopep/macrocyclase"/>
</dbReference>
<evidence type="ECO:0000256" key="3">
    <source>
        <dbReference type="ARBA" id="ARBA00022825"/>
    </source>
</evidence>
<feature type="domain" description="Peptidase S9A N-terminal" evidence="6">
    <location>
        <begin position="25"/>
        <end position="424"/>
    </location>
</feature>
<evidence type="ECO:0000259" key="6">
    <source>
        <dbReference type="Pfam" id="PF02897"/>
    </source>
</evidence>
<protein>
    <submittedName>
        <fullName evidence="7">S9 family peptidase</fullName>
    </submittedName>
</protein>
<dbReference type="Gene3D" id="3.40.50.1820">
    <property type="entry name" value="alpha/beta hydrolase"/>
    <property type="match status" value="1"/>
</dbReference>
<dbReference type="Pfam" id="PF00326">
    <property type="entry name" value="Peptidase_S9"/>
    <property type="match status" value="1"/>
</dbReference>
<feature type="domain" description="Peptidase S9 prolyl oligopeptidase catalytic" evidence="5">
    <location>
        <begin position="492"/>
        <end position="693"/>
    </location>
</feature>
<dbReference type="Pfam" id="PF02897">
    <property type="entry name" value="Peptidase_S9_N"/>
    <property type="match status" value="1"/>
</dbReference>
<keyword evidence="8" id="KW-1185">Reference proteome</keyword>
<dbReference type="InterPro" id="IPR002470">
    <property type="entry name" value="Peptidase_S9A"/>
</dbReference>
<dbReference type="InterPro" id="IPR001375">
    <property type="entry name" value="Peptidase_S9_cat"/>
</dbReference>
<dbReference type="GO" id="GO:0070012">
    <property type="term" value="F:oligopeptidase activity"/>
    <property type="evidence" value="ECO:0007669"/>
    <property type="project" value="TreeGrafter"/>
</dbReference>
<comment type="caution">
    <text evidence="7">The sequence shown here is derived from an EMBL/GenBank/DDBJ whole genome shotgun (WGS) entry which is preliminary data.</text>
</comment>
<dbReference type="GO" id="GO:0006508">
    <property type="term" value="P:proteolysis"/>
    <property type="evidence" value="ECO:0007669"/>
    <property type="project" value="UniProtKB-KW"/>
</dbReference>
<keyword evidence="3" id="KW-0720">Serine protease</keyword>
<proteinExistence type="predicted"/>
<evidence type="ECO:0000256" key="1">
    <source>
        <dbReference type="ARBA" id="ARBA00022670"/>
    </source>
</evidence>
<dbReference type="EMBL" id="QFYQ01000001">
    <property type="protein sequence ID" value="RAK53685.1"/>
    <property type="molecule type" value="Genomic_DNA"/>
</dbReference>
<evidence type="ECO:0000313" key="7">
    <source>
        <dbReference type="EMBL" id="RAK53685.1"/>
    </source>
</evidence>
<evidence type="ECO:0000256" key="2">
    <source>
        <dbReference type="ARBA" id="ARBA00022801"/>
    </source>
</evidence>
<evidence type="ECO:0000313" key="8">
    <source>
        <dbReference type="Proteomes" id="UP000249254"/>
    </source>
</evidence>
<keyword evidence="1" id="KW-0645">Protease</keyword>
<dbReference type="SUPFAM" id="SSF53474">
    <property type="entry name" value="alpha/beta-Hydrolases"/>
    <property type="match status" value="1"/>
</dbReference>
<name>A0A328AGQ4_9CAUL</name>
<evidence type="ECO:0000259" key="5">
    <source>
        <dbReference type="Pfam" id="PF00326"/>
    </source>
</evidence>
<dbReference type="GO" id="GO:0004252">
    <property type="term" value="F:serine-type endopeptidase activity"/>
    <property type="evidence" value="ECO:0007669"/>
    <property type="project" value="InterPro"/>
</dbReference>
<keyword evidence="2" id="KW-0378">Hydrolase</keyword>
<dbReference type="InterPro" id="IPR029058">
    <property type="entry name" value="AB_hydrolase_fold"/>
</dbReference>
<accession>A0A328AGQ4</accession>
<sequence length="695" mass="76522">MKSLALALAALVLAAPAARSQEISPDPFQWLEDIDTPKSMAWVEKQNARTAERLEKDPRYAAFHQEALAIFTAQDRIPTPHFRAGGVDNFWQDGAHVHGLWRHASLSSYRSAAPQWETLLDLDALSKTEGKNWIWKGATCLKPDERLCLVSLSNGGSDAVEVREFDTVAKRFVDGGFQFADGKQNVEWVDRDTLLADREWTPGEVTASGYGYVVKLVGRAGAPREVYRGTETDVSAQGVVLRGAGGRADAVMIRRGVTFFENEFYLVGDKPSIGAPTRIPLPLKAEYQDYVAGQAVFTLQEAWHGFGAGALIAYDLATLKRDPAAAQPTLVFQPGPRQAIQSVAATRDRLAVDLLEDVKGALDVYAYAGGRWTAKRLPLPKDANVVLVDAAGDSDQLFANVEGFLEPTALWLADTASGRAAKLKQLPARFDASKDVVEQFWATSTDGTKIPYFLVRPKAMKADGSTPTIVYGYGGFELAKPPIYLPEMGKIWLERGGAYVIANIRGGGEFGPAWHQSVMREKRQLAFDDFAAVAKDLIARGITSPHHLGIYGRSNGGVLTSVSITQHPELFNAAVIESPLIDMLRYNHLSAGASWVGEYGDPDKPEDRAFIEKYSAYQNLKPGVKYPEAYITTNTRDDRVHPGHARKFAARLEAMGIPYLYYEQTFGGHANDADPELNARRWARHYVYLAQKLMD</sequence>